<dbReference type="GO" id="GO:0015920">
    <property type="term" value="P:lipopolysaccharide transport"/>
    <property type="evidence" value="ECO:0007669"/>
    <property type="project" value="UniProtKB-UniRule"/>
</dbReference>
<dbReference type="GO" id="GO:0030288">
    <property type="term" value="C:outer membrane-bounded periplasmic space"/>
    <property type="evidence" value="ECO:0007669"/>
    <property type="project" value="TreeGrafter"/>
</dbReference>
<dbReference type="GO" id="GO:0001530">
    <property type="term" value="F:lipopolysaccharide binding"/>
    <property type="evidence" value="ECO:0007669"/>
    <property type="project" value="InterPro"/>
</dbReference>
<evidence type="ECO:0000313" key="8">
    <source>
        <dbReference type="Proteomes" id="UP000238605"/>
    </source>
</evidence>
<comment type="subunit">
    <text evidence="4">Component of the lipopolysaccharide transport and assembly complex.</text>
</comment>
<evidence type="ECO:0000313" key="7">
    <source>
        <dbReference type="EMBL" id="PPE67262.1"/>
    </source>
</evidence>
<evidence type="ECO:0000259" key="6">
    <source>
        <dbReference type="Pfam" id="PF03968"/>
    </source>
</evidence>
<comment type="caution">
    <text evidence="7">The sequence shown here is derived from an EMBL/GenBank/DDBJ whole genome shotgun (WGS) entry which is preliminary data.</text>
</comment>
<dbReference type="OrthoDB" id="5294855at2"/>
<dbReference type="EMBL" id="PSNX01000003">
    <property type="protein sequence ID" value="PPE67262.1"/>
    <property type="molecule type" value="Genomic_DNA"/>
</dbReference>
<comment type="similarity">
    <text evidence="4">Belongs to the LptA family.</text>
</comment>
<dbReference type="PANTHER" id="PTHR36504:SF1">
    <property type="entry name" value="LIPOPOLYSACCHARIDE EXPORT SYSTEM PROTEIN LPTA"/>
    <property type="match status" value="1"/>
</dbReference>
<dbReference type="HAMAP" id="MF_01914">
    <property type="entry name" value="LPS_assembly_LptA"/>
    <property type="match status" value="1"/>
</dbReference>
<dbReference type="PANTHER" id="PTHR36504">
    <property type="entry name" value="LIPOPOLYSACCHARIDE EXPORT SYSTEM PROTEIN LPTA"/>
    <property type="match status" value="1"/>
</dbReference>
<dbReference type="RefSeq" id="WP_104301077.1">
    <property type="nucleotide sequence ID" value="NZ_PSNX01000003.1"/>
</dbReference>
<dbReference type="Pfam" id="PF03968">
    <property type="entry name" value="LptD_N"/>
    <property type="match status" value="1"/>
</dbReference>
<dbReference type="Proteomes" id="UP000238605">
    <property type="component" value="Unassembled WGS sequence"/>
</dbReference>
<feature type="region of interest" description="Disordered" evidence="5">
    <location>
        <begin position="161"/>
        <end position="188"/>
    </location>
</feature>
<proteinExistence type="inferred from homology"/>
<name>A0A2S5SX14_9BURK</name>
<reference evidence="7 8" key="1">
    <citation type="submission" date="2018-02" db="EMBL/GenBank/DDBJ databases">
        <title>Reclassifiation of [Polyangium] brachysporum DSM 7029 as Guopingzhaonella breviflexa gen. nov., sp. nov., a member of the family Comamonadaceae.</title>
        <authorList>
            <person name="Tang B."/>
        </authorList>
    </citation>
    <scope>NUCLEOTIDE SEQUENCE [LARGE SCALE GENOMIC DNA]</scope>
    <source>
        <strain evidence="7 8">BCRC 80649</strain>
    </source>
</reference>
<evidence type="ECO:0000256" key="5">
    <source>
        <dbReference type="SAM" id="MobiDB-lite"/>
    </source>
</evidence>
<gene>
    <name evidence="4 7" type="primary">lptA</name>
    <name evidence="7" type="ORF">C1704_03585</name>
</gene>
<organism evidence="7 8">
    <name type="scientific">Caldimonas caldifontis</name>
    <dbReference type="NCBI Taxonomy" id="1452508"/>
    <lineage>
        <taxon>Bacteria</taxon>
        <taxon>Pseudomonadati</taxon>
        <taxon>Pseudomonadota</taxon>
        <taxon>Betaproteobacteria</taxon>
        <taxon>Burkholderiales</taxon>
        <taxon>Sphaerotilaceae</taxon>
        <taxon>Caldimonas</taxon>
    </lineage>
</organism>
<dbReference type="GO" id="GO:0043165">
    <property type="term" value="P:Gram-negative-bacterium-type cell outer membrane assembly"/>
    <property type="evidence" value="ECO:0007669"/>
    <property type="project" value="UniProtKB-UniRule"/>
</dbReference>
<feature type="signal peptide" evidence="4">
    <location>
        <begin position="1"/>
        <end position="23"/>
    </location>
</feature>
<dbReference type="Gene3D" id="2.60.450.10">
    <property type="entry name" value="Lipopolysaccharide (LPS) transport protein A like domain"/>
    <property type="match status" value="1"/>
</dbReference>
<evidence type="ECO:0000256" key="3">
    <source>
        <dbReference type="ARBA" id="ARBA00022764"/>
    </source>
</evidence>
<keyword evidence="1 4" id="KW-0813">Transport</keyword>
<keyword evidence="3 4" id="KW-0574">Periplasm</keyword>
<accession>A0A2S5SX14</accession>
<comment type="function">
    <text evidence="4">Involved in the assembly of lipopolysaccharide (LPS). Required for the translocation of LPS from the inner membrane to the outer membrane.</text>
</comment>
<keyword evidence="2 4" id="KW-0732">Signal</keyword>
<feature type="domain" description="Organic solvent tolerance-like N-terminal" evidence="6">
    <location>
        <begin position="41"/>
        <end position="155"/>
    </location>
</feature>
<dbReference type="NCBIfam" id="TIGR03002">
    <property type="entry name" value="outer_YhbN_LptA"/>
    <property type="match status" value="1"/>
</dbReference>
<dbReference type="InterPro" id="IPR052037">
    <property type="entry name" value="LPS_export_LptA"/>
</dbReference>
<dbReference type="AlphaFoldDB" id="A0A2S5SX14"/>
<evidence type="ECO:0000256" key="1">
    <source>
        <dbReference type="ARBA" id="ARBA00022448"/>
    </source>
</evidence>
<keyword evidence="8" id="KW-1185">Reference proteome</keyword>
<comment type="subcellular location">
    <subcellularLocation>
        <location evidence="4">Periplasm</location>
    </subcellularLocation>
</comment>
<sequence length="188" mass="20251" precursor="true">MSPFCSSTVRLAVCASLWGLAVAAGPAGAERADRDQPLRFTADALRYDDARRVNVLTGRVEITKGSLLLRAERVEVRQSAEGHHSAQATGTGEPAYFRQKREGVDEHVEGRAARIDYDSRTDTVRLSGNAMIRRLRGNDLADEIQGQTITWDNTAETFTVQGGGEGSPDGRVRGVLTPAPASSRGGTR</sequence>
<dbReference type="GO" id="GO:0009279">
    <property type="term" value="C:cell outer membrane"/>
    <property type="evidence" value="ECO:0007669"/>
    <property type="project" value="TreeGrafter"/>
</dbReference>
<evidence type="ECO:0000256" key="4">
    <source>
        <dbReference type="HAMAP-Rule" id="MF_01914"/>
    </source>
</evidence>
<evidence type="ECO:0000256" key="2">
    <source>
        <dbReference type="ARBA" id="ARBA00022729"/>
    </source>
</evidence>
<dbReference type="GO" id="GO:0017089">
    <property type="term" value="F:glycolipid transfer activity"/>
    <property type="evidence" value="ECO:0007669"/>
    <property type="project" value="TreeGrafter"/>
</dbReference>
<dbReference type="InterPro" id="IPR014340">
    <property type="entry name" value="LptA"/>
</dbReference>
<protein>
    <recommendedName>
        <fullName evidence="4">Lipopolysaccharide export system protein LptA</fullName>
    </recommendedName>
</protein>
<dbReference type="InterPro" id="IPR005653">
    <property type="entry name" value="OstA-like_N"/>
</dbReference>
<feature type="chain" id="PRO_5015792273" description="Lipopolysaccharide export system protein LptA" evidence="4">
    <location>
        <begin position="24"/>
        <end position="188"/>
    </location>
</feature>